<reference evidence="4" key="2">
    <citation type="submission" date="2015-01" db="EMBL/GenBank/DDBJ databases">
        <title>Evolutionary Origins and Diversification of the Mycorrhizal Mutualists.</title>
        <authorList>
            <consortium name="DOE Joint Genome Institute"/>
            <consortium name="Mycorrhizal Genomics Consortium"/>
            <person name="Kohler A."/>
            <person name="Kuo A."/>
            <person name="Nagy L.G."/>
            <person name="Floudas D."/>
            <person name="Copeland A."/>
            <person name="Barry K.W."/>
            <person name="Cichocki N."/>
            <person name="Veneault-Fourrey C."/>
            <person name="LaButti K."/>
            <person name="Lindquist E.A."/>
            <person name="Lipzen A."/>
            <person name="Lundell T."/>
            <person name="Morin E."/>
            <person name="Murat C."/>
            <person name="Riley R."/>
            <person name="Ohm R."/>
            <person name="Sun H."/>
            <person name="Tunlid A."/>
            <person name="Henrissat B."/>
            <person name="Grigoriev I.V."/>
            <person name="Hibbett D.S."/>
            <person name="Martin F."/>
        </authorList>
    </citation>
    <scope>NUCLEOTIDE SEQUENCE [LARGE SCALE GENOMIC DNA]</scope>
    <source>
        <strain evidence="4">F 1598</strain>
    </source>
</reference>
<keyword evidence="4" id="KW-1185">Reference proteome</keyword>
<dbReference type="EMBL" id="KN832972">
    <property type="protein sequence ID" value="KIM90939.1"/>
    <property type="molecule type" value="Genomic_DNA"/>
</dbReference>
<dbReference type="InterPro" id="IPR001357">
    <property type="entry name" value="BRCT_dom"/>
</dbReference>
<dbReference type="HOGENOM" id="CLU_083061_0_0_1"/>
<reference evidence="3 4" key="1">
    <citation type="submission" date="2014-04" db="EMBL/GenBank/DDBJ databases">
        <authorList>
            <consortium name="DOE Joint Genome Institute"/>
            <person name="Kuo A."/>
            <person name="Tarkka M."/>
            <person name="Buscot F."/>
            <person name="Kohler A."/>
            <person name="Nagy L.G."/>
            <person name="Floudas D."/>
            <person name="Copeland A."/>
            <person name="Barry K.W."/>
            <person name="Cichocki N."/>
            <person name="Veneault-Fourrey C."/>
            <person name="LaButti K."/>
            <person name="Lindquist E.A."/>
            <person name="Lipzen A."/>
            <person name="Lundell T."/>
            <person name="Morin E."/>
            <person name="Murat C."/>
            <person name="Sun H."/>
            <person name="Tunlid A."/>
            <person name="Henrissat B."/>
            <person name="Grigoriev I.V."/>
            <person name="Hibbett D.S."/>
            <person name="Martin F."/>
            <person name="Nordberg H.P."/>
            <person name="Cantor M.N."/>
            <person name="Hua S.X."/>
        </authorList>
    </citation>
    <scope>NUCLEOTIDE SEQUENCE [LARGE SCALE GENOMIC DNA]</scope>
    <source>
        <strain evidence="3 4">F 1598</strain>
    </source>
</reference>
<organism evidence="3 4">
    <name type="scientific">Piloderma croceum (strain F 1598)</name>
    <dbReference type="NCBI Taxonomy" id="765440"/>
    <lineage>
        <taxon>Eukaryota</taxon>
        <taxon>Fungi</taxon>
        <taxon>Dikarya</taxon>
        <taxon>Basidiomycota</taxon>
        <taxon>Agaricomycotina</taxon>
        <taxon>Agaricomycetes</taxon>
        <taxon>Agaricomycetidae</taxon>
        <taxon>Atheliales</taxon>
        <taxon>Atheliaceae</taxon>
        <taxon>Piloderma</taxon>
    </lineage>
</organism>
<dbReference type="AlphaFoldDB" id="A0A0C3GH11"/>
<dbReference type="Gene3D" id="3.40.50.10190">
    <property type="entry name" value="BRCT domain"/>
    <property type="match status" value="1"/>
</dbReference>
<accession>A0A0C3GH11</accession>
<dbReference type="SUPFAM" id="SSF52113">
    <property type="entry name" value="BRCT domain"/>
    <property type="match status" value="1"/>
</dbReference>
<feature type="compositionally biased region" description="Polar residues" evidence="1">
    <location>
        <begin position="29"/>
        <end position="38"/>
    </location>
</feature>
<sequence>MESWLAAPTARRSDDKQKKRSQLARYSPYSKSKASPTLRTDHNKPSSAAITKRLLDTLSDESNPITHSDIYERSDHVVSLASGHQRSERRSGVRTGYLQDRTSKLTEQREDRTPEAMVLVGVRVYINGYLSDTTDIEMKRTVTQAGGEIVRTASGATHIVTSHDSLNASTTHKFLTTKSKNKVYVVKPEWATESIKAGKRQPERDYAVIKDMTTKNVFASFKKL</sequence>
<dbReference type="InterPro" id="IPR036420">
    <property type="entry name" value="BRCT_dom_sf"/>
</dbReference>
<dbReference type="InParanoid" id="A0A0C3GH11"/>
<dbReference type="Pfam" id="PF16589">
    <property type="entry name" value="BRCT_2"/>
    <property type="match status" value="1"/>
</dbReference>
<evidence type="ECO:0000313" key="3">
    <source>
        <dbReference type="EMBL" id="KIM90939.1"/>
    </source>
</evidence>
<dbReference type="STRING" id="765440.A0A0C3GH11"/>
<evidence type="ECO:0000259" key="2">
    <source>
        <dbReference type="PROSITE" id="PS50172"/>
    </source>
</evidence>
<evidence type="ECO:0000313" key="4">
    <source>
        <dbReference type="Proteomes" id="UP000054166"/>
    </source>
</evidence>
<dbReference type="OrthoDB" id="427711at2759"/>
<gene>
    <name evidence="3" type="ORF">PILCRDRAFT_811437</name>
</gene>
<dbReference type="PROSITE" id="PS50172">
    <property type="entry name" value="BRCT"/>
    <property type="match status" value="1"/>
</dbReference>
<protein>
    <recommendedName>
        <fullName evidence="2">BRCT domain-containing protein</fullName>
    </recommendedName>
</protein>
<dbReference type="Proteomes" id="UP000054166">
    <property type="component" value="Unassembled WGS sequence"/>
</dbReference>
<name>A0A0C3GH11_PILCF</name>
<proteinExistence type="predicted"/>
<feature type="region of interest" description="Disordered" evidence="1">
    <location>
        <begin position="1"/>
        <end position="47"/>
    </location>
</feature>
<feature type="domain" description="BRCT" evidence="2">
    <location>
        <begin position="114"/>
        <end position="208"/>
    </location>
</feature>
<evidence type="ECO:0000256" key="1">
    <source>
        <dbReference type="SAM" id="MobiDB-lite"/>
    </source>
</evidence>
<dbReference type="SMART" id="SM00292">
    <property type="entry name" value="BRCT"/>
    <property type="match status" value="1"/>
</dbReference>